<dbReference type="Gene3D" id="3.30.70.270">
    <property type="match status" value="1"/>
</dbReference>
<reference evidence="2 3" key="1">
    <citation type="journal article" date="2019" name="Sci. Rep.">
        <title>Orb-weaving spider Araneus ventricosus genome elucidates the spidroin gene catalogue.</title>
        <authorList>
            <person name="Kono N."/>
            <person name="Nakamura H."/>
            <person name="Ohtoshi R."/>
            <person name="Moran D.A.P."/>
            <person name="Shinohara A."/>
            <person name="Yoshida Y."/>
            <person name="Fujiwara M."/>
            <person name="Mori M."/>
            <person name="Tomita M."/>
            <person name="Arakawa K."/>
        </authorList>
    </citation>
    <scope>NUCLEOTIDE SEQUENCE [LARGE SCALE GENOMIC DNA]</scope>
</reference>
<dbReference type="InterPro" id="IPR043502">
    <property type="entry name" value="DNA/RNA_pol_sf"/>
</dbReference>
<dbReference type="GO" id="GO:0003824">
    <property type="term" value="F:catalytic activity"/>
    <property type="evidence" value="ECO:0007669"/>
    <property type="project" value="InterPro"/>
</dbReference>
<dbReference type="Gene3D" id="3.60.10.10">
    <property type="entry name" value="Endonuclease/exonuclease/phosphatase"/>
    <property type="match status" value="1"/>
</dbReference>
<dbReference type="SUPFAM" id="SSF56219">
    <property type="entry name" value="DNase I-like"/>
    <property type="match status" value="1"/>
</dbReference>
<dbReference type="OrthoDB" id="6471472at2759"/>
<dbReference type="GO" id="GO:0071897">
    <property type="term" value="P:DNA biosynthetic process"/>
    <property type="evidence" value="ECO:0007669"/>
    <property type="project" value="UniProtKB-ARBA"/>
</dbReference>
<dbReference type="Proteomes" id="UP000499080">
    <property type="component" value="Unassembled WGS sequence"/>
</dbReference>
<dbReference type="Pfam" id="PF00078">
    <property type="entry name" value="RVT_1"/>
    <property type="match status" value="1"/>
</dbReference>
<dbReference type="InterPro" id="IPR036691">
    <property type="entry name" value="Endo/exonu/phosph_ase_sf"/>
</dbReference>
<dbReference type="InterPro" id="IPR005135">
    <property type="entry name" value="Endo/exonuclease/phosphatase"/>
</dbReference>
<dbReference type="PROSITE" id="PS50878">
    <property type="entry name" value="RT_POL"/>
    <property type="match status" value="1"/>
</dbReference>
<name>A0A4Y2FN01_ARAVE</name>
<dbReference type="EMBL" id="BGPR01000998">
    <property type="protein sequence ID" value="GBM42543.1"/>
    <property type="molecule type" value="Genomic_DNA"/>
</dbReference>
<gene>
    <name evidence="2" type="primary">PO11_282</name>
    <name evidence="2" type="ORF">AVEN_3349_1</name>
</gene>
<sequence>MMLDEFKDFNFNNSFNLLVGDFNCKSCSWGYDSDNYRGRKMSEFVASNCLHICNISDYGPTFINPIHSGFPDLTLISTSISNFIKNWGVLDMESHSDHKYIYFQLVTDSIPEADFFFKSKYGLGRFSKHIKKHINHFKRKLVNISDKIYFNTFIKEFIELVQKAAFKTLNKKPKKLAQRFSFWNEGLRSARNKVNKLFKTYMRTKANHDSVDAVQSSGSAYRRARAEYKKLLLTTKRKAWESYCLNYNDRFGTLFNIVFNKFNSNNAIAVNPNNDPNLSVKDKISFIMGDFFPGQSPGECLNYSPIIGPVEPLILEDLEIVFGNLKGGKAPGLDRIDYRMWRAVFNIDKDFMLELFNLCFKLNYFPLCLRNARIFFLLKDGKDPGLCSSYRPVCLLPTLGKIVERLFSIKLNRWLDRNDILHQNQFGFLEGKSCDLAISRIVETINSRRPSEHLALVSLDIKSAFDNMNWPVLFNILNNYGLPRFFMNFLYYYLDNRKVFYVNDIFNISKQCYRGCPQGSVIAPALWNIYINSILSNNNGEFYIQAFADDLALIIGGRTARELEKNTNLALAKISNDLDSLKLSLSIHKCQAVVYRSISSQKLSRRNSTVLNRKPTFKINNISIKITDSLKIPRFSSGWCAPDMTL</sequence>
<dbReference type="Pfam" id="PF14529">
    <property type="entry name" value="Exo_endo_phos_2"/>
    <property type="match status" value="1"/>
</dbReference>
<evidence type="ECO:0000313" key="3">
    <source>
        <dbReference type="Proteomes" id="UP000499080"/>
    </source>
</evidence>
<keyword evidence="3" id="KW-1185">Reference proteome</keyword>
<evidence type="ECO:0000259" key="1">
    <source>
        <dbReference type="PROSITE" id="PS50878"/>
    </source>
</evidence>
<feature type="domain" description="Reverse transcriptase" evidence="1">
    <location>
        <begin position="358"/>
        <end position="624"/>
    </location>
</feature>
<dbReference type="InterPro" id="IPR000477">
    <property type="entry name" value="RT_dom"/>
</dbReference>
<protein>
    <submittedName>
        <fullName evidence="2">Retrovirus-related Pol polyprotein from type-1 retrotransposable element R1</fullName>
    </submittedName>
</protein>
<evidence type="ECO:0000313" key="2">
    <source>
        <dbReference type="EMBL" id="GBM42543.1"/>
    </source>
</evidence>
<organism evidence="2 3">
    <name type="scientific">Araneus ventricosus</name>
    <name type="common">Orbweaver spider</name>
    <name type="synonym">Epeira ventricosa</name>
    <dbReference type="NCBI Taxonomy" id="182803"/>
    <lineage>
        <taxon>Eukaryota</taxon>
        <taxon>Metazoa</taxon>
        <taxon>Ecdysozoa</taxon>
        <taxon>Arthropoda</taxon>
        <taxon>Chelicerata</taxon>
        <taxon>Arachnida</taxon>
        <taxon>Araneae</taxon>
        <taxon>Araneomorphae</taxon>
        <taxon>Entelegynae</taxon>
        <taxon>Araneoidea</taxon>
        <taxon>Araneidae</taxon>
        <taxon>Araneus</taxon>
    </lineage>
</organism>
<comment type="caution">
    <text evidence="2">The sequence shown here is derived from an EMBL/GenBank/DDBJ whole genome shotgun (WGS) entry which is preliminary data.</text>
</comment>
<dbReference type="PANTHER" id="PTHR19446">
    <property type="entry name" value="REVERSE TRANSCRIPTASES"/>
    <property type="match status" value="1"/>
</dbReference>
<dbReference type="InterPro" id="IPR043128">
    <property type="entry name" value="Rev_trsase/Diguanyl_cyclase"/>
</dbReference>
<dbReference type="SUPFAM" id="SSF56672">
    <property type="entry name" value="DNA/RNA polymerases"/>
    <property type="match status" value="1"/>
</dbReference>
<dbReference type="AlphaFoldDB" id="A0A4Y2FN01"/>
<proteinExistence type="predicted"/>
<dbReference type="CDD" id="cd01650">
    <property type="entry name" value="RT_nLTR_like"/>
    <property type="match status" value="1"/>
</dbReference>
<accession>A0A4Y2FN01</accession>